<evidence type="ECO:0000256" key="2">
    <source>
        <dbReference type="ARBA" id="ARBA00022448"/>
    </source>
</evidence>
<feature type="transmembrane region" description="Helical" evidence="7">
    <location>
        <begin position="333"/>
        <end position="351"/>
    </location>
</feature>
<dbReference type="InterPro" id="IPR020846">
    <property type="entry name" value="MFS_dom"/>
</dbReference>
<evidence type="ECO:0000256" key="3">
    <source>
        <dbReference type="ARBA" id="ARBA00022475"/>
    </source>
</evidence>
<dbReference type="InterPro" id="IPR036259">
    <property type="entry name" value="MFS_trans_sf"/>
</dbReference>
<dbReference type="PANTHER" id="PTHR42718">
    <property type="entry name" value="MAJOR FACILITATOR SUPERFAMILY MULTIDRUG TRANSPORTER MFSC"/>
    <property type="match status" value="1"/>
</dbReference>
<keyword evidence="5 7" id="KW-1133">Transmembrane helix</keyword>
<feature type="transmembrane region" description="Helical" evidence="7">
    <location>
        <begin position="104"/>
        <end position="125"/>
    </location>
</feature>
<accession>A0A0T5NQE8</accession>
<dbReference type="AlphaFoldDB" id="A0A0T5NQE8"/>
<dbReference type="PROSITE" id="PS50850">
    <property type="entry name" value="MFS"/>
    <property type="match status" value="1"/>
</dbReference>
<evidence type="ECO:0000313" key="9">
    <source>
        <dbReference type="EMBL" id="KRS10918.1"/>
    </source>
</evidence>
<dbReference type="Proteomes" id="UP000051295">
    <property type="component" value="Unassembled WGS sequence"/>
</dbReference>
<organism evidence="9 10">
    <name type="scientific">Roseovarius atlanticus</name>
    <dbReference type="NCBI Taxonomy" id="1641875"/>
    <lineage>
        <taxon>Bacteria</taxon>
        <taxon>Pseudomonadati</taxon>
        <taxon>Pseudomonadota</taxon>
        <taxon>Alphaproteobacteria</taxon>
        <taxon>Rhodobacterales</taxon>
        <taxon>Roseobacteraceae</taxon>
        <taxon>Roseovarius</taxon>
    </lineage>
</organism>
<dbReference type="GO" id="GO:0005886">
    <property type="term" value="C:plasma membrane"/>
    <property type="evidence" value="ECO:0007669"/>
    <property type="project" value="UniProtKB-SubCell"/>
</dbReference>
<keyword evidence="6 7" id="KW-0472">Membrane</keyword>
<evidence type="ECO:0000256" key="4">
    <source>
        <dbReference type="ARBA" id="ARBA00022692"/>
    </source>
</evidence>
<dbReference type="GO" id="GO:0022857">
    <property type="term" value="F:transmembrane transporter activity"/>
    <property type="evidence" value="ECO:0007669"/>
    <property type="project" value="InterPro"/>
</dbReference>
<dbReference type="OrthoDB" id="9812221at2"/>
<feature type="transmembrane region" description="Helical" evidence="7">
    <location>
        <begin position="79"/>
        <end position="98"/>
    </location>
</feature>
<comment type="subcellular location">
    <subcellularLocation>
        <location evidence="1">Cell membrane</location>
        <topology evidence="1">Multi-pass membrane protein</topology>
    </subcellularLocation>
</comment>
<comment type="caution">
    <text evidence="9">The sequence shown here is derived from an EMBL/GenBank/DDBJ whole genome shotgun (WGS) entry which is preliminary data.</text>
</comment>
<dbReference type="PANTHER" id="PTHR42718:SF46">
    <property type="entry name" value="BLR6921 PROTEIN"/>
    <property type="match status" value="1"/>
</dbReference>
<evidence type="ECO:0000256" key="5">
    <source>
        <dbReference type="ARBA" id="ARBA00022989"/>
    </source>
</evidence>
<keyword evidence="3" id="KW-1003">Cell membrane</keyword>
<proteinExistence type="predicted"/>
<dbReference type="PATRIC" id="fig|1641875.4.peg.2221"/>
<dbReference type="Gene3D" id="1.20.1250.20">
    <property type="entry name" value="MFS general substrate transporter like domains"/>
    <property type="match status" value="1"/>
</dbReference>
<feature type="transmembrane region" description="Helical" evidence="7">
    <location>
        <begin position="200"/>
        <end position="219"/>
    </location>
</feature>
<evidence type="ECO:0000256" key="6">
    <source>
        <dbReference type="ARBA" id="ARBA00023136"/>
    </source>
</evidence>
<feature type="transmembrane region" description="Helical" evidence="7">
    <location>
        <begin position="168"/>
        <end position="188"/>
    </location>
</feature>
<evidence type="ECO:0000256" key="7">
    <source>
        <dbReference type="SAM" id="Phobius"/>
    </source>
</evidence>
<dbReference type="EMBL" id="LAXJ01000025">
    <property type="protein sequence ID" value="KRS10918.1"/>
    <property type="molecule type" value="Genomic_DNA"/>
</dbReference>
<protein>
    <submittedName>
        <fullName evidence="9">Transporter</fullName>
    </submittedName>
</protein>
<sequence length="482" mass="48547">MTNTPAPRPLLSLMPTLALATVTASLGVGIATVLLPALTRDFGASVSQAQWVMLGYLLSLTTSIVTAGRLGDLVGRRRVLIAGLAVFAGGSILCAMAPDMALLIAGRALQGLGGAALMAMPMALARDLVADSRLGTALGVLGTSSAVGTALGPSLGGLLLAWADWRAAFWGLAGIGVLAAVPALCCIPRDVGRTRLTPRALDLPGNGLLAISLAGYAMAASGQAATAALTPLGLAAVTLTALVLFVRVEARAPAPLVPLALLRDGRTGLGVAMNVAVGTVMMATLVVGPFFLAFSLRLPDAGLGLVLAVGPMVSGLTGIPAGWLTDRFGARRVMLAGLAQTVVGLLCLAVVPRHFGVTGYILALIVLTPAFQLFLAANNTAVLSDTPRDIRGRVSGLLGLSRNLGLMTGASVMAALFAAILGTGDPSGAAPDRVAQAFSLTFMAAACLALFTLGLALLARTTHRHAVPGPGDAPGKSHTTCT</sequence>
<dbReference type="CDD" id="cd17321">
    <property type="entry name" value="MFS_MMR_MDR_like"/>
    <property type="match status" value="1"/>
</dbReference>
<feature type="transmembrane region" description="Helical" evidence="7">
    <location>
        <begin position="12"/>
        <end position="37"/>
    </location>
</feature>
<feature type="transmembrane region" description="Helical" evidence="7">
    <location>
        <begin position="301"/>
        <end position="321"/>
    </location>
</feature>
<keyword evidence="4 7" id="KW-0812">Transmembrane</keyword>
<evidence type="ECO:0000256" key="1">
    <source>
        <dbReference type="ARBA" id="ARBA00004651"/>
    </source>
</evidence>
<dbReference type="Gene3D" id="1.20.1720.10">
    <property type="entry name" value="Multidrug resistance protein D"/>
    <property type="match status" value="1"/>
</dbReference>
<dbReference type="Pfam" id="PF07690">
    <property type="entry name" value="MFS_1"/>
    <property type="match status" value="2"/>
</dbReference>
<feature type="transmembrane region" description="Helical" evidence="7">
    <location>
        <begin position="269"/>
        <end position="295"/>
    </location>
</feature>
<feature type="transmembrane region" description="Helical" evidence="7">
    <location>
        <begin position="137"/>
        <end position="162"/>
    </location>
</feature>
<feature type="transmembrane region" description="Helical" evidence="7">
    <location>
        <begin position="225"/>
        <end position="248"/>
    </location>
</feature>
<feature type="transmembrane region" description="Helical" evidence="7">
    <location>
        <begin position="49"/>
        <end position="67"/>
    </location>
</feature>
<feature type="transmembrane region" description="Helical" evidence="7">
    <location>
        <begin position="404"/>
        <end position="422"/>
    </location>
</feature>
<keyword evidence="10" id="KW-1185">Reference proteome</keyword>
<dbReference type="InterPro" id="IPR011701">
    <property type="entry name" value="MFS"/>
</dbReference>
<dbReference type="SUPFAM" id="SSF103473">
    <property type="entry name" value="MFS general substrate transporter"/>
    <property type="match status" value="1"/>
</dbReference>
<dbReference type="STRING" id="1641875.XM53_18465"/>
<keyword evidence="2" id="KW-0813">Transport</keyword>
<reference evidence="9 10" key="1">
    <citation type="submission" date="2015-04" db="EMBL/GenBank/DDBJ databases">
        <title>The draft genome sequence of Roseovarius sp.R12b.</title>
        <authorList>
            <person name="Li G."/>
            <person name="Lai Q."/>
            <person name="Shao Z."/>
            <person name="Yan P."/>
        </authorList>
    </citation>
    <scope>NUCLEOTIDE SEQUENCE [LARGE SCALE GENOMIC DNA]</scope>
    <source>
        <strain evidence="9 10">R12B</strain>
    </source>
</reference>
<name>A0A0T5NQE8_9RHOB</name>
<feature type="transmembrane region" description="Helical" evidence="7">
    <location>
        <begin position="434"/>
        <end position="458"/>
    </location>
</feature>
<evidence type="ECO:0000313" key="10">
    <source>
        <dbReference type="Proteomes" id="UP000051295"/>
    </source>
</evidence>
<feature type="domain" description="Major facilitator superfamily (MFS) profile" evidence="8">
    <location>
        <begin position="13"/>
        <end position="464"/>
    </location>
</feature>
<evidence type="ECO:0000259" key="8">
    <source>
        <dbReference type="PROSITE" id="PS50850"/>
    </source>
</evidence>
<gene>
    <name evidence="9" type="ORF">XM53_18465</name>
</gene>
<dbReference type="RefSeq" id="WP_057796028.1">
    <property type="nucleotide sequence ID" value="NZ_LAXJ01000025.1"/>
</dbReference>
<feature type="transmembrane region" description="Helical" evidence="7">
    <location>
        <begin position="357"/>
        <end position="383"/>
    </location>
</feature>